<dbReference type="Proteomes" id="UP000004095">
    <property type="component" value="Unassembled WGS sequence"/>
</dbReference>
<dbReference type="eggNOG" id="COG3541">
    <property type="taxonomic scope" value="Bacteria"/>
</dbReference>
<feature type="compositionally biased region" description="Basic and acidic residues" evidence="1">
    <location>
        <begin position="372"/>
        <end position="383"/>
    </location>
</feature>
<evidence type="ECO:0000256" key="1">
    <source>
        <dbReference type="SAM" id="MobiDB-lite"/>
    </source>
</evidence>
<keyword evidence="3" id="KW-1185">Reference proteome</keyword>
<dbReference type="PANTHER" id="PTHR34817">
    <property type="entry name" value="NUCLEOTIDYLTRANSFERASE"/>
    <property type="match status" value="1"/>
</dbReference>
<dbReference type="InterPro" id="IPR018775">
    <property type="entry name" value="RlaP"/>
</dbReference>
<dbReference type="EMBL" id="AAWS01000003">
    <property type="protein sequence ID" value="EAY31362.1"/>
    <property type="molecule type" value="Genomic_DNA"/>
</dbReference>
<comment type="caution">
    <text evidence="2">The sequence shown here is derived from an EMBL/GenBank/DDBJ whole genome shotgun (WGS) entry which is preliminary data.</text>
</comment>
<name>A1ZE54_MICM2</name>
<proteinExistence type="predicted"/>
<dbReference type="AlphaFoldDB" id="A1ZE54"/>
<feature type="region of interest" description="Disordered" evidence="1">
    <location>
        <begin position="356"/>
        <end position="421"/>
    </location>
</feature>
<protein>
    <recommendedName>
        <fullName evidence="4">Nucleotidyltransferase</fullName>
    </recommendedName>
</protein>
<evidence type="ECO:0008006" key="4">
    <source>
        <dbReference type="Google" id="ProtNLM"/>
    </source>
</evidence>
<sequence length="421" mass="48211">MLMDTAYLKENHLLLLDSISGSKAYGLDGTHSDTDIRGVFILPKKTLYGMEYTPQVNNESNDITYYELKRFIELLAKNNPNILELLYIPTDCLIYEHPLFAKIKQVQVLSKLCRNTYGNYAMSQIKKARGLNKKIVNPMSPDRKTILDFCYIVYEQGSIPLRKWLKLRGFAQEQCGLVNIPHMRNMYAVYYDPSSQMGYRGVMQKENANDVILSSIPKGEKVVSYMSFNNDGYSSYCKDYKEYWQWVEERNDARYQGTLDHGKNYDAKNLMHTFRLLTMAEEIAKEGRLIVRRPDREFLLKIKKGEFEYDDLVKQAEERANNLDDLYAKADLPDTPDVVGLEKALVEIREEFYVIGKGGKPPVSPTKTAQDLVREKANTKSKEAASAQPQPKAKTKVEAKEPTTMDSTKEASKGDEGTTDK</sequence>
<feature type="compositionally biased region" description="Basic and acidic residues" evidence="1">
    <location>
        <begin position="395"/>
        <end position="421"/>
    </location>
</feature>
<accession>A1ZE54</accession>
<reference evidence="2 3" key="1">
    <citation type="submission" date="2007-01" db="EMBL/GenBank/DDBJ databases">
        <authorList>
            <person name="Haygood M."/>
            <person name="Podell S."/>
            <person name="Anderson C."/>
            <person name="Hopkinson B."/>
            <person name="Roe K."/>
            <person name="Barbeau K."/>
            <person name="Gaasterland T."/>
            <person name="Ferriera S."/>
            <person name="Johnson J."/>
            <person name="Kravitz S."/>
            <person name="Beeson K."/>
            <person name="Sutton G."/>
            <person name="Rogers Y.-H."/>
            <person name="Friedman R."/>
            <person name="Frazier M."/>
            <person name="Venter J.C."/>
        </authorList>
    </citation>
    <scope>NUCLEOTIDE SEQUENCE [LARGE SCALE GENOMIC DNA]</scope>
    <source>
        <strain evidence="2 3">ATCC 23134</strain>
    </source>
</reference>
<evidence type="ECO:0000313" key="2">
    <source>
        <dbReference type="EMBL" id="EAY31362.1"/>
    </source>
</evidence>
<gene>
    <name evidence="2" type="ORF">M23134_04195</name>
</gene>
<dbReference type="Pfam" id="PF10127">
    <property type="entry name" value="RlaP"/>
    <property type="match status" value="1"/>
</dbReference>
<evidence type="ECO:0000313" key="3">
    <source>
        <dbReference type="Proteomes" id="UP000004095"/>
    </source>
</evidence>
<dbReference type="PANTHER" id="PTHR34817:SF1">
    <property type="entry name" value="NUCLEOTIDYLTRANSFERASE"/>
    <property type="match status" value="1"/>
</dbReference>
<organism evidence="2 3">
    <name type="scientific">Microscilla marina ATCC 23134</name>
    <dbReference type="NCBI Taxonomy" id="313606"/>
    <lineage>
        <taxon>Bacteria</taxon>
        <taxon>Pseudomonadati</taxon>
        <taxon>Bacteroidota</taxon>
        <taxon>Cytophagia</taxon>
        <taxon>Cytophagales</taxon>
        <taxon>Microscillaceae</taxon>
        <taxon>Microscilla</taxon>
    </lineage>
</organism>